<name>A0A3M7FIR4_HORWE</name>
<dbReference type="GO" id="GO:0097526">
    <property type="term" value="C:spliceosomal tri-snRNP complex"/>
    <property type="evidence" value="ECO:0007669"/>
    <property type="project" value="TreeGrafter"/>
</dbReference>
<comment type="similarity">
    <text evidence="2">Belongs to the snRNP Sm proteins family.</text>
</comment>
<evidence type="ECO:0000256" key="5">
    <source>
        <dbReference type="ARBA" id="ARBA00022884"/>
    </source>
</evidence>
<dbReference type="GO" id="GO:0071004">
    <property type="term" value="C:U2-type prespliceosome"/>
    <property type="evidence" value="ECO:0007669"/>
    <property type="project" value="TreeGrafter"/>
</dbReference>
<dbReference type="PANTHER" id="PTHR10553:SF5">
    <property type="entry name" value="U6 SNRNA-ASSOCIATED SM-LIKE PROTEIN LSM7"/>
    <property type="match status" value="1"/>
</dbReference>
<dbReference type="SUPFAM" id="SSF50182">
    <property type="entry name" value="Sm-like ribonucleoproteins"/>
    <property type="match status" value="1"/>
</dbReference>
<keyword evidence="6" id="KW-0508">mRNA splicing</keyword>
<evidence type="ECO:0000256" key="4">
    <source>
        <dbReference type="ARBA" id="ARBA00022728"/>
    </source>
</evidence>
<gene>
    <name evidence="11" type="ORF">D0862_10391</name>
</gene>
<dbReference type="VEuPathDB" id="FungiDB:BTJ68_14071"/>
<keyword evidence="5" id="KW-0694">RNA-binding</keyword>
<feature type="domain" description="Sm" evidence="10">
    <location>
        <begin position="243"/>
        <end position="333"/>
    </location>
</feature>
<evidence type="ECO:0000259" key="10">
    <source>
        <dbReference type="SMART" id="SM00651"/>
    </source>
</evidence>
<organism evidence="11 12">
    <name type="scientific">Hortaea werneckii</name>
    <name type="common">Black yeast</name>
    <name type="synonym">Cladosporium werneckii</name>
    <dbReference type="NCBI Taxonomy" id="91943"/>
    <lineage>
        <taxon>Eukaryota</taxon>
        <taxon>Fungi</taxon>
        <taxon>Dikarya</taxon>
        <taxon>Ascomycota</taxon>
        <taxon>Pezizomycotina</taxon>
        <taxon>Dothideomycetes</taxon>
        <taxon>Dothideomycetidae</taxon>
        <taxon>Mycosphaerellales</taxon>
        <taxon>Teratosphaeriaceae</taxon>
        <taxon>Hortaea</taxon>
    </lineage>
</organism>
<evidence type="ECO:0000313" key="12">
    <source>
        <dbReference type="Proteomes" id="UP000281468"/>
    </source>
</evidence>
<comment type="subcellular location">
    <subcellularLocation>
        <location evidence="1">Nucleus</location>
    </subcellularLocation>
</comment>
<reference evidence="11 12" key="1">
    <citation type="journal article" date="2018" name="BMC Genomics">
        <title>Genomic evidence for intraspecific hybridization in a clonal and extremely halotolerant yeast.</title>
        <authorList>
            <person name="Gostincar C."/>
            <person name="Stajich J.E."/>
            <person name="Zupancic J."/>
            <person name="Zalar P."/>
            <person name="Gunde-Cimerman N."/>
        </authorList>
    </citation>
    <scope>NUCLEOTIDE SEQUENCE [LARGE SCALE GENOMIC DNA]</scope>
    <source>
        <strain evidence="11 12">EXF-171</strain>
    </source>
</reference>
<dbReference type="InterPro" id="IPR010920">
    <property type="entry name" value="LSM_dom_sf"/>
</dbReference>
<dbReference type="GO" id="GO:0071013">
    <property type="term" value="C:catalytic step 2 spliceosome"/>
    <property type="evidence" value="ECO:0007669"/>
    <property type="project" value="TreeGrafter"/>
</dbReference>
<evidence type="ECO:0000313" key="11">
    <source>
        <dbReference type="EMBL" id="RMY88662.1"/>
    </source>
</evidence>
<keyword evidence="8" id="KW-0687">Ribonucleoprotein</keyword>
<dbReference type="InterPro" id="IPR044641">
    <property type="entry name" value="Lsm7/SmG-like"/>
</dbReference>
<evidence type="ECO:0000256" key="3">
    <source>
        <dbReference type="ARBA" id="ARBA00022664"/>
    </source>
</evidence>
<dbReference type="GO" id="GO:0003723">
    <property type="term" value="F:RNA binding"/>
    <property type="evidence" value="ECO:0007669"/>
    <property type="project" value="UniProtKB-KW"/>
</dbReference>
<keyword evidence="4" id="KW-0747">Spliceosome</keyword>
<feature type="compositionally biased region" description="Basic and acidic residues" evidence="9">
    <location>
        <begin position="10"/>
        <end position="26"/>
    </location>
</feature>
<comment type="caution">
    <text evidence="11">The sequence shown here is derived from an EMBL/GenBank/DDBJ whole genome shotgun (WGS) entry which is preliminary data.</text>
</comment>
<dbReference type="EMBL" id="QWIQ01000413">
    <property type="protein sequence ID" value="RMY88662.1"/>
    <property type="molecule type" value="Genomic_DNA"/>
</dbReference>
<feature type="region of interest" description="Disordered" evidence="9">
    <location>
        <begin position="1"/>
        <end position="47"/>
    </location>
</feature>
<evidence type="ECO:0000256" key="7">
    <source>
        <dbReference type="ARBA" id="ARBA00023242"/>
    </source>
</evidence>
<evidence type="ECO:0000256" key="6">
    <source>
        <dbReference type="ARBA" id="ARBA00023187"/>
    </source>
</evidence>
<proteinExistence type="inferred from homology"/>
<feature type="compositionally biased region" description="Basic and acidic residues" evidence="9">
    <location>
        <begin position="212"/>
        <end position="226"/>
    </location>
</feature>
<dbReference type="Proteomes" id="UP000281468">
    <property type="component" value="Unassembled WGS sequence"/>
</dbReference>
<dbReference type="GO" id="GO:0005688">
    <property type="term" value="C:U6 snRNP"/>
    <property type="evidence" value="ECO:0007669"/>
    <property type="project" value="TreeGrafter"/>
</dbReference>
<feature type="region of interest" description="Disordered" evidence="9">
    <location>
        <begin position="165"/>
        <end position="241"/>
    </location>
</feature>
<protein>
    <recommendedName>
        <fullName evidence="10">Sm domain-containing protein</fullName>
    </recommendedName>
</protein>
<evidence type="ECO:0000256" key="8">
    <source>
        <dbReference type="ARBA" id="ARBA00023274"/>
    </source>
</evidence>
<keyword evidence="7" id="KW-0539">Nucleus</keyword>
<dbReference type="PANTHER" id="PTHR10553">
    <property type="entry name" value="SMALL NUCLEAR RIBONUCLEOPROTEIN"/>
    <property type="match status" value="1"/>
</dbReference>
<dbReference type="AlphaFoldDB" id="A0A3M7FIR4"/>
<dbReference type="CDD" id="cd01729">
    <property type="entry name" value="LSm7"/>
    <property type="match status" value="1"/>
</dbReference>
<dbReference type="InterPro" id="IPR017132">
    <property type="entry name" value="Lsm7"/>
</dbReference>
<dbReference type="InterPro" id="IPR001163">
    <property type="entry name" value="Sm_dom_euk/arc"/>
</dbReference>
<dbReference type="GO" id="GO:0000398">
    <property type="term" value="P:mRNA splicing, via spliceosome"/>
    <property type="evidence" value="ECO:0007669"/>
    <property type="project" value="InterPro"/>
</dbReference>
<accession>A0A3M7FIR4</accession>
<evidence type="ECO:0000256" key="1">
    <source>
        <dbReference type="ARBA" id="ARBA00004123"/>
    </source>
</evidence>
<evidence type="ECO:0000256" key="2">
    <source>
        <dbReference type="ARBA" id="ARBA00006850"/>
    </source>
</evidence>
<dbReference type="Pfam" id="PF01423">
    <property type="entry name" value="LSM"/>
    <property type="match status" value="1"/>
</dbReference>
<dbReference type="SMART" id="SM00651">
    <property type="entry name" value="Sm"/>
    <property type="match status" value="1"/>
</dbReference>
<sequence>MEGGGAWRKGRGDSQEWAEWAKERSGVEGQISASPPPEPPPTGRGQVAVGALRTPLFCAAAPGGMGRLRLVSASPTRIVMIRDRRRGCLRTAPDTYCAPAAWDRGRRTMDQAGKCIASPTWPVRARRLWTRPPATARPGVKERPTRLSFHFPLHLSTSPNARAITAAPSSTGRSPLAPEKFGAAGNACSDGKGNPARRPVIQTEGTQGGRGARGDRGGRGGGERGGRGGSHAQGGDKKKENILNLDKYMDKEITVKFNGGREGKILNLQSNIIVNEALLIHAQVTGTLKGYDQLMNLVLDGVKEITRDDEGNTSSRNLGLLVARGTLLVLISPVDGSEEIENPFVQAEDDE</sequence>
<keyword evidence="3" id="KW-0507">mRNA processing</keyword>
<dbReference type="GO" id="GO:1990726">
    <property type="term" value="C:Lsm1-7-Pat1 complex"/>
    <property type="evidence" value="ECO:0007669"/>
    <property type="project" value="TreeGrafter"/>
</dbReference>
<dbReference type="GO" id="GO:0000956">
    <property type="term" value="P:nuclear-transcribed mRNA catabolic process"/>
    <property type="evidence" value="ECO:0007669"/>
    <property type="project" value="InterPro"/>
</dbReference>
<evidence type="ECO:0000256" key="9">
    <source>
        <dbReference type="SAM" id="MobiDB-lite"/>
    </source>
</evidence>
<dbReference type="Gene3D" id="2.30.30.100">
    <property type="match status" value="1"/>
</dbReference>